<feature type="transmembrane region" description="Helical" evidence="8">
    <location>
        <begin position="343"/>
        <end position="362"/>
    </location>
</feature>
<evidence type="ECO:0000313" key="11">
    <source>
        <dbReference type="Proteomes" id="UP000294292"/>
    </source>
</evidence>
<keyword evidence="5 8" id="KW-0812">Transmembrane</keyword>
<dbReference type="InterPro" id="IPR036259">
    <property type="entry name" value="MFS_trans_sf"/>
</dbReference>
<feature type="transmembrane region" description="Helical" evidence="8">
    <location>
        <begin position="286"/>
        <end position="303"/>
    </location>
</feature>
<evidence type="ECO:0000259" key="9">
    <source>
        <dbReference type="PROSITE" id="PS50850"/>
    </source>
</evidence>
<feature type="transmembrane region" description="Helical" evidence="8">
    <location>
        <begin position="219"/>
        <end position="241"/>
    </location>
</feature>
<dbReference type="AlphaFoldDB" id="A0A4P7A1G8"/>
<evidence type="ECO:0000256" key="8">
    <source>
        <dbReference type="SAM" id="Phobius"/>
    </source>
</evidence>
<evidence type="ECO:0000256" key="7">
    <source>
        <dbReference type="ARBA" id="ARBA00023136"/>
    </source>
</evidence>
<feature type="transmembrane region" description="Helical" evidence="8">
    <location>
        <begin position="175"/>
        <end position="193"/>
    </location>
</feature>
<proteinExistence type="inferred from homology"/>
<evidence type="ECO:0000256" key="2">
    <source>
        <dbReference type="ARBA" id="ARBA00008335"/>
    </source>
</evidence>
<feature type="transmembrane region" description="Helical" evidence="8">
    <location>
        <begin position="368"/>
        <end position="392"/>
    </location>
</feature>
<dbReference type="GO" id="GO:0022857">
    <property type="term" value="F:transmembrane transporter activity"/>
    <property type="evidence" value="ECO:0007669"/>
    <property type="project" value="InterPro"/>
</dbReference>
<evidence type="ECO:0000313" key="10">
    <source>
        <dbReference type="EMBL" id="QBP42444.1"/>
    </source>
</evidence>
<evidence type="ECO:0000256" key="6">
    <source>
        <dbReference type="ARBA" id="ARBA00022989"/>
    </source>
</evidence>
<reference evidence="10 11" key="1">
    <citation type="submission" date="2019-03" db="EMBL/GenBank/DDBJ databases">
        <title>Complete genome sequence of Paenisporosarcina antarctica CGMCC 1.6503T.</title>
        <authorList>
            <person name="Rong J.-C."/>
            <person name="Chi N.-Y."/>
            <person name="Zhang Q.-F."/>
        </authorList>
    </citation>
    <scope>NUCLEOTIDE SEQUENCE [LARGE SCALE GENOMIC DNA]</scope>
    <source>
        <strain evidence="10 11">CGMCC 1.6503</strain>
    </source>
</reference>
<feature type="transmembrane region" description="Helical" evidence="8">
    <location>
        <begin position="309"/>
        <end position="331"/>
    </location>
</feature>
<comment type="subcellular location">
    <subcellularLocation>
        <location evidence="1">Cell membrane</location>
        <topology evidence="1">Multi-pass membrane protein</topology>
    </subcellularLocation>
</comment>
<feature type="transmembrane region" description="Helical" evidence="8">
    <location>
        <begin position="14"/>
        <end position="35"/>
    </location>
</feature>
<dbReference type="OrthoDB" id="63984at2"/>
<dbReference type="InterPro" id="IPR011701">
    <property type="entry name" value="MFS"/>
</dbReference>
<dbReference type="PANTHER" id="PTHR43271:SF1">
    <property type="entry name" value="INNER MEMBRANE TRANSPORT PROTEIN YNFM"/>
    <property type="match status" value="1"/>
</dbReference>
<organism evidence="10 11">
    <name type="scientific">Paenisporosarcina antarctica</name>
    <dbReference type="NCBI Taxonomy" id="417367"/>
    <lineage>
        <taxon>Bacteria</taxon>
        <taxon>Bacillati</taxon>
        <taxon>Bacillota</taxon>
        <taxon>Bacilli</taxon>
        <taxon>Bacillales</taxon>
        <taxon>Caryophanaceae</taxon>
        <taxon>Paenisporosarcina</taxon>
    </lineage>
</organism>
<dbReference type="PANTHER" id="PTHR43271">
    <property type="entry name" value="BLL2771 PROTEIN"/>
    <property type="match status" value="1"/>
</dbReference>
<gene>
    <name evidence="10" type="ORF">E2636_15370</name>
</gene>
<keyword evidence="3" id="KW-0813">Transport</keyword>
<feature type="transmembrane region" description="Helical" evidence="8">
    <location>
        <begin position="82"/>
        <end position="101"/>
    </location>
</feature>
<evidence type="ECO:0000256" key="5">
    <source>
        <dbReference type="ARBA" id="ARBA00022692"/>
    </source>
</evidence>
<feature type="transmembrane region" description="Helical" evidence="8">
    <location>
        <begin position="55"/>
        <end position="75"/>
    </location>
</feature>
<dbReference type="RefSeq" id="WP_134210993.1">
    <property type="nucleotide sequence ID" value="NZ_CP038015.1"/>
</dbReference>
<comment type="similarity">
    <text evidence="2">Belongs to the major facilitator superfamily.</text>
</comment>
<keyword evidence="11" id="KW-1185">Reference proteome</keyword>
<dbReference type="SUPFAM" id="SSF103473">
    <property type="entry name" value="MFS general substrate transporter"/>
    <property type="match status" value="1"/>
</dbReference>
<evidence type="ECO:0000256" key="1">
    <source>
        <dbReference type="ARBA" id="ARBA00004651"/>
    </source>
</evidence>
<keyword evidence="4" id="KW-1003">Cell membrane</keyword>
<accession>A0A4P7A1G8</accession>
<feature type="domain" description="Major facilitator superfamily (MFS) profile" evidence="9">
    <location>
        <begin position="17"/>
        <end position="396"/>
    </location>
</feature>
<protein>
    <submittedName>
        <fullName evidence="10">MFS transporter</fullName>
    </submittedName>
</protein>
<name>A0A4P7A1G8_9BACL</name>
<dbReference type="Proteomes" id="UP000294292">
    <property type="component" value="Chromosome"/>
</dbReference>
<dbReference type="CDD" id="cd17324">
    <property type="entry name" value="MFS_NepI_like"/>
    <property type="match status" value="1"/>
</dbReference>
<keyword evidence="6 8" id="KW-1133">Transmembrane helix</keyword>
<evidence type="ECO:0000256" key="4">
    <source>
        <dbReference type="ARBA" id="ARBA00022475"/>
    </source>
</evidence>
<dbReference type="KEGG" id="panc:E2636_15370"/>
<dbReference type="EMBL" id="CP038015">
    <property type="protein sequence ID" value="QBP42444.1"/>
    <property type="molecule type" value="Genomic_DNA"/>
</dbReference>
<sequence>MPSSTPYTIKDRGFWRIVAGLLLASLFIFAALYTVQPLLPVFVDEFDVTVATASLSISLTVIGLIIGLVLLGFLSDRYGRTLSIKFSLLFAAFPFFLIPFFDSFELLLLFRLIQGFALAGVPAAAIAYMAEEIDRRHVGFAMGLYIASNALGGLIGRVVTGFITDHSSWETTFNILGISGVVLFGAVFFLLPASRRFTSDDLLLSDDLKGFLVHLKNPLLLSIFGFGIILQLSFTGIWTFMPFHLQNPPFNLSLQELSMLYFAYGFGVVGSPIAGNLAIRFGLDRIRFIAILTLSLGAFLTIFSSFAVIAIGLCLNCLGFFIAHSLTATTVSQKAMHHKGSASSLYLVAYYVGVAAGSSLLSPIWTNFGWIGIVAFASLLPIFYLFVTIFMFPTNKKEAFL</sequence>
<keyword evidence="7 8" id="KW-0472">Membrane</keyword>
<dbReference type="Pfam" id="PF07690">
    <property type="entry name" value="MFS_1"/>
    <property type="match status" value="1"/>
</dbReference>
<feature type="transmembrane region" description="Helical" evidence="8">
    <location>
        <begin position="107"/>
        <end position="130"/>
    </location>
</feature>
<dbReference type="PROSITE" id="PS50850">
    <property type="entry name" value="MFS"/>
    <property type="match status" value="1"/>
</dbReference>
<evidence type="ECO:0000256" key="3">
    <source>
        <dbReference type="ARBA" id="ARBA00022448"/>
    </source>
</evidence>
<dbReference type="GO" id="GO:0005886">
    <property type="term" value="C:plasma membrane"/>
    <property type="evidence" value="ECO:0007669"/>
    <property type="project" value="UniProtKB-SubCell"/>
</dbReference>
<feature type="transmembrane region" description="Helical" evidence="8">
    <location>
        <begin position="142"/>
        <end position="163"/>
    </location>
</feature>
<dbReference type="InterPro" id="IPR020846">
    <property type="entry name" value="MFS_dom"/>
</dbReference>
<dbReference type="Gene3D" id="1.20.1250.20">
    <property type="entry name" value="MFS general substrate transporter like domains"/>
    <property type="match status" value="1"/>
</dbReference>
<feature type="transmembrane region" description="Helical" evidence="8">
    <location>
        <begin position="261"/>
        <end position="279"/>
    </location>
</feature>